<dbReference type="AlphaFoldDB" id="A0A1R0F8P0"/>
<evidence type="ECO:0000256" key="7">
    <source>
        <dbReference type="ARBA" id="ARBA00023284"/>
    </source>
</evidence>
<dbReference type="GeneID" id="92991759"/>
<evidence type="ECO:0000313" key="9">
    <source>
        <dbReference type="EMBL" id="OLY43326.1"/>
    </source>
</evidence>
<evidence type="ECO:0000256" key="4">
    <source>
        <dbReference type="ARBA" id="ARBA00022448"/>
    </source>
</evidence>
<dbReference type="CDD" id="cd02976">
    <property type="entry name" value="NrdH"/>
    <property type="match status" value="1"/>
</dbReference>
<dbReference type="InterPro" id="IPR051548">
    <property type="entry name" value="Grx-like_ET"/>
</dbReference>
<dbReference type="PANTHER" id="PTHR34386">
    <property type="entry name" value="GLUTAREDOXIN"/>
    <property type="match status" value="1"/>
</dbReference>
<evidence type="ECO:0000256" key="1">
    <source>
        <dbReference type="ARBA" id="ARBA00002292"/>
    </source>
</evidence>
<protein>
    <recommendedName>
        <fullName evidence="3">Glutaredoxin-like protein NrdH</fullName>
    </recommendedName>
</protein>
<dbReference type="InterPro" id="IPR002109">
    <property type="entry name" value="Glutaredoxin"/>
</dbReference>
<organism evidence="9 10">
    <name type="scientific">Bartonella apis</name>
    <dbReference type="NCBI Taxonomy" id="1686310"/>
    <lineage>
        <taxon>Bacteria</taxon>
        <taxon>Pseudomonadati</taxon>
        <taxon>Pseudomonadota</taxon>
        <taxon>Alphaproteobacteria</taxon>
        <taxon>Hyphomicrobiales</taxon>
        <taxon>Bartonellaceae</taxon>
        <taxon>Bartonella</taxon>
    </lineage>
</organism>
<comment type="caution">
    <text evidence="9">The sequence shown here is derived from an EMBL/GenBank/DDBJ whole genome shotgun (WGS) entry which is preliminary data.</text>
</comment>
<comment type="function">
    <text evidence="1">Electron transport system for the ribonucleotide reductase system NrdEF.</text>
</comment>
<sequence>MTITIYSRPSCVQCKATYKALDNKHISYDIVDISKDAEALSYIESLGYKMLPVVIAGNNHWAGFQPDKINGLE</sequence>
<keyword evidence="5" id="KW-0249">Electron transport</keyword>
<keyword evidence="7" id="KW-0676">Redox-active center</keyword>
<evidence type="ECO:0000256" key="2">
    <source>
        <dbReference type="ARBA" id="ARBA00007787"/>
    </source>
</evidence>
<keyword evidence="6" id="KW-1015">Disulfide bond</keyword>
<dbReference type="Proteomes" id="UP000187344">
    <property type="component" value="Unassembled WGS sequence"/>
</dbReference>
<dbReference type="PANTHER" id="PTHR34386:SF1">
    <property type="entry name" value="GLUTAREDOXIN-LIKE PROTEIN NRDH"/>
    <property type="match status" value="1"/>
</dbReference>
<evidence type="ECO:0000259" key="8">
    <source>
        <dbReference type="Pfam" id="PF00462"/>
    </source>
</evidence>
<dbReference type="InterPro" id="IPR036249">
    <property type="entry name" value="Thioredoxin-like_sf"/>
</dbReference>
<evidence type="ECO:0000256" key="5">
    <source>
        <dbReference type="ARBA" id="ARBA00022982"/>
    </source>
</evidence>
<dbReference type="GO" id="GO:0045454">
    <property type="term" value="P:cell redox homeostasis"/>
    <property type="evidence" value="ECO:0007669"/>
    <property type="project" value="InterPro"/>
</dbReference>
<evidence type="ECO:0000256" key="3">
    <source>
        <dbReference type="ARBA" id="ARBA00017945"/>
    </source>
</evidence>
<dbReference type="InterPro" id="IPR011909">
    <property type="entry name" value="GlrX_NrdH"/>
</dbReference>
<comment type="similarity">
    <text evidence="2">Belongs to the glutaredoxin family.</text>
</comment>
<keyword evidence="10" id="KW-1185">Reference proteome</keyword>
<dbReference type="SUPFAM" id="SSF52833">
    <property type="entry name" value="Thioredoxin-like"/>
    <property type="match status" value="1"/>
</dbReference>
<accession>A0A1R0F8P0</accession>
<keyword evidence="4" id="KW-0813">Transport</keyword>
<dbReference type="RefSeq" id="WP_075870203.1">
    <property type="nucleotide sequence ID" value="NZ_CALYQA010000001.1"/>
</dbReference>
<proteinExistence type="inferred from homology"/>
<dbReference type="EMBL" id="LXYT01000002">
    <property type="protein sequence ID" value="OLY43326.1"/>
    <property type="molecule type" value="Genomic_DNA"/>
</dbReference>
<name>A0A1R0F8P0_9HYPH</name>
<evidence type="ECO:0000256" key="6">
    <source>
        <dbReference type="ARBA" id="ARBA00023157"/>
    </source>
</evidence>
<dbReference type="NCBIfam" id="TIGR02194">
    <property type="entry name" value="GlrX_NrdH"/>
    <property type="match status" value="1"/>
</dbReference>
<evidence type="ECO:0000313" key="10">
    <source>
        <dbReference type="Proteomes" id="UP000187344"/>
    </source>
</evidence>
<dbReference type="PROSITE" id="PS51354">
    <property type="entry name" value="GLUTAREDOXIN_2"/>
    <property type="match status" value="1"/>
</dbReference>
<feature type="domain" description="Glutaredoxin" evidence="8">
    <location>
        <begin position="3"/>
        <end position="61"/>
    </location>
</feature>
<reference evidence="9 10" key="1">
    <citation type="submission" date="2016-12" db="EMBL/GenBank/DDBJ databases">
        <title>Comparative genomics of Bartonella apis.</title>
        <authorList>
            <person name="Engel P."/>
        </authorList>
    </citation>
    <scope>NUCLEOTIDE SEQUENCE [LARGE SCALE GENOMIC DNA]</scope>
    <source>
        <strain evidence="9 10">PEB0149</strain>
    </source>
</reference>
<dbReference type="GO" id="GO:0009055">
    <property type="term" value="F:electron transfer activity"/>
    <property type="evidence" value="ECO:0007669"/>
    <property type="project" value="TreeGrafter"/>
</dbReference>
<gene>
    <name evidence="9" type="ORF">PEB0149_007510</name>
</gene>
<dbReference type="OrthoDB" id="8545217at2"/>
<dbReference type="Gene3D" id="3.40.30.10">
    <property type="entry name" value="Glutaredoxin"/>
    <property type="match status" value="1"/>
</dbReference>
<dbReference type="Pfam" id="PF00462">
    <property type="entry name" value="Glutaredoxin"/>
    <property type="match status" value="1"/>
</dbReference>